<evidence type="ECO:0008006" key="2">
    <source>
        <dbReference type="Google" id="ProtNLM"/>
    </source>
</evidence>
<protein>
    <recommendedName>
        <fullName evidence="2">DUF4935 domain-containing protein</fullName>
    </recommendedName>
</protein>
<comment type="caution">
    <text evidence="1">The sequence shown here is derived from an EMBL/GenBank/DDBJ whole genome shotgun (WGS) entry which is preliminary data.</text>
</comment>
<reference evidence="1" key="1">
    <citation type="submission" date="2019-03" db="EMBL/GenBank/DDBJ databases">
        <title>Single cell metagenomics reveals metabolic interactions within the superorganism composed of flagellate Streblomastix strix and complex community of Bacteroidetes bacteria on its surface.</title>
        <authorList>
            <person name="Treitli S.C."/>
            <person name="Kolisko M."/>
            <person name="Husnik F."/>
            <person name="Keeling P."/>
            <person name="Hampl V."/>
        </authorList>
    </citation>
    <scope>NUCLEOTIDE SEQUENCE</scope>
    <source>
        <strain evidence="1">STM</strain>
    </source>
</reference>
<evidence type="ECO:0000313" key="1">
    <source>
        <dbReference type="EMBL" id="KAA6339918.1"/>
    </source>
</evidence>
<dbReference type="EMBL" id="SNRY01000498">
    <property type="protein sequence ID" value="KAA6339918.1"/>
    <property type="molecule type" value="Genomic_DNA"/>
</dbReference>
<name>A0A5J4S2E6_9ZZZZ</name>
<accession>A0A5J4S2E6</accession>
<organism evidence="1">
    <name type="scientific">termite gut metagenome</name>
    <dbReference type="NCBI Taxonomy" id="433724"/>
    <lineage>
        <taxon>unclassified sequences</taxon>
        <taxon>metagenomes</taxon>
        <taxon>organismal metagenomes</taxon>
    </lineage>
</organism>
<proteinExistence type="predicted"/>
<sequence>MSYKLKTLIVFDTNSLRSTEAGGVAYSFFAFGRPFQVIEEFITEKNLTDDIHVAIPTWAIEELKVQKQRQYKDDINEFKKLAQRLSGLPHIPTITLPEEEFDCTGFVQEKANEYLALKKIKLLEIKNEIANTVLKSMMARVMREEIKKKPFAHSGKYKDAGFKDNLIWESLMNFDSLSEFDKVIFLTKDGDYNNCDIEFRDKWNKHIDIEKDENNVLTTIKKDYENYIAERAIHDFAQKEYFRNYLSDKLKIKSEIYIKDEKHKIENFKITDLCKIVDRIPPTDEEDETIVISSEIKIFFTENREKKVQTLNAKTILADDETKDIILTEYDFELI</sequence>
<dbReference type="AlphaFoldDB" id="A0A5J4S2E6"/>
<gene>
    <name evidence="1" type="ORF">EZS27_012181</name>
</gene>